<dbReference type="Gene3D" id="3.40.50.20">
    <property type="match status" value="1"/>
</dbReference>
<proteinExistence type="predicted"/>
<evidence type="ECO:0000256" key="2">
    <source>
        <dbReference type="ARBA" id="ARBA00022741"/>
    </source>
</evidence>
<dbReference type="EMBL" id="CP089291">
    <property type="protein sequence ID" value="UOF88958.1"/>
    <property type="molecule type" value="Genomic_DNA"/>
</dbReference>
<feature type="domain" description="ATP-grasp" evidence="5">
    <location>
        <begin position="122"/>
        <end position="295"/>
    </location>
</feature>
<dbReference type="Pfam" id="PF21360">
    <property type="entry name" value="PylC-like_N"/>
    <property type="match status" value="1"/>
</dbReference>
<dbReference type="PROSITE" id="PS50975">
    <property type="entry name" value="ATP_GRASP"/>
    <property type="match status" value="1"/>
</dbReference>
<keyword evidence="1" id="KW-0436">Ligase</keyword>
<evidence type="ECO:0000256" key="1">
    <source>
        <dbReference type="ARBA" id="ARBA00022598"/>
    </source>
</evidence>
<dbReference type="InterPro" id="IPR052032">
    <property type="entry name" value="ATP-dep_AA_Ligase"/>
</dbReference>
<name>A0ABY4CEX9_9BACL</name>
<evidence type="ECO:0000313" key="7">
    <source>
        <dbReference type="Proteomes" id="UP000830167"/>
    </source>
</evidence>
<dbReference type="InterPro" id="IPR013815">
    <property type="entry name" value="ATP_grasp_subdomain_1"/>
</dbReference>
<evidence type="ECO:0000256" key="4">
    <source>
        <dbReference type="PROSITE-ProRule" id="PRU00409"/>
    </source>
</evidence>
<organism evidence="6 7">
    <name type="scientific">Fodinisporobacter ferrooxydans</name>
    <dbReference type="NCBI Taxonomy" id="2901836"/>
    <lineage>
        <taxon>Bacteria</taxon>
        <taxon>Bacillati</taxon>
        <taxon>Bacillota</taxon>
        <taxon>Bacilli</taxon>
        <taxon>Bacillales</taxon>
        <taxon>Alicyclobacillaceae</taxon>
        <taxon>Fodinisporobacter</taxon>
    </lineage>
</organism>
<dbReference type="Gene3D" id="3.30.470.20">
    <property type="entry name" value="ATP-grasp fold, B domain"/>
    <property type="match status" value="1"/>
</dbReference>
<dbReference type="Pfam" id="PF02655">
    <property type="entry name" value="ATP-grasp_3"/>
    <property type="match status" value="1"/>
</dbReference>
<reference evidence="6" key="1">
    <citation type="submission" date="2021-12" db="EMBL/GenBank/DDBJ databases">
        <title>Alicyclobacillaceae gen. nov., sp. nov., isolated from chalcocite enrichment system.</title>
        <authorList>
            <person name="Jiang Z."/>
        </authorList>
    </citation>
    <scope>NUCLEOTIDE SEQUENCE</scope>
    <source>
        <strain evidence="6">MYW30-H2</strain>
    </source>
</reference>
<sequence>MKEWNILFTSAGRRVSLVKNFKETLTKLNVVGKIITADCKENAPAAFVADIHELVPSVTDNHYIDHLKRICVDHNIRLIIPLIDTELLRLALHKKEFAEMGVTVLVSSPEVNEICFDKRKTGEFFRRIGVQTPEIYDAEEILSTGAANYPYLMKPAYGSGSIGVTKINNAKELSFFKDYIPNAIVQEFIMGHEYTLDIFVDFDSNVQTVVPRLRMETRAGEVSKGITVKNQELIHAGKKVAGALPGAVGCVTVQCFVTPKNEIKFIEINPRFGGGVPLSIAAGADFPLWIMKMMSGEKLNPAMDDWKDGVVMLRYDEAIFMNQDLVC</sequence>
<evidence type="ECO:0000256" key="3">
    <source>
        <dbReference type="ARBA" id="ARBA00022840"/>
    </source>
</evidence>
<accession>A0ABY4CEX9</accession>
<keyword evidence="3 4" id="KW-0067">ATP-binding</keyword>
<dbReference type="Gene3D" id="3.30.1490.20">
    <property type="entry name" value="ATP-grasp fold, A domain"/>
    <property type="match status" value="1"/>
</dbReference>
<dbReference type="InterPro" id="IPR048764">
    <property type="entry name" value="PylC_N"/>
</dbReference>
<dbReference type="PANTHER" id="PTHR43585">
    <property type="entry name" value="FUMIPYRROLE BIOSYNTHESIS PROTEIN C"/>
    <property type="match status" value="1"/>
</dbReference>
<evidence type="ECO:0000259" key="5">
    <source>
        <dbReference type="PROSITE" id="PS50975"/>
    </source>
</evidence>
<keyword evidence="7" id="KW-1185">Reference proteome</keyword>
<protein>
    <submittedName>
        <fullName evidence="6">ATP-grasp domain-containing protein</fullName>
    </submittedName>
</protein>
<keyword evidence="2 4" id="KW-0547">Nucleotide-binding</keyword>
<evidence type="ECO:0000313" key="6">
    <source>
        <dbReference type="EMBL" id="UOF88958.1"/>
    </source>
</evidence>
<gene>
    <name evidence="6" type="ORF">LSG31_13595</name>
</gene>
<dbReference type="InterPro" id="IPR011761">
    <property type="entry name" value="ATP-grasp"/>
</dbReference>
<dbReference type="RefSeq" id="WP_347435639.1">
    <property type="nucleotide sequence ID" value="NZ_CP089291.1"/>
</dbReference>
<dbReference type="InterPro" id="IPR003806">
    <property type="entry name" value="ATP-grasp_PylC-type"/>
</dbReference>
<dbReference type="PANTHER" id="PTHR43585:SF2">
    <property type="entry name" value="ATP-GRASP ENZYME FSQD"/>
    <property type="match status" value="1"/>
</dbReference>
<dbReference type="Proteomes" id="UP000830167">
    <property type="component" value="Chromosome"/>
</dbReference>
<dbReference type="SUPFAM" id="SSF56059">
    <property type="entry name" value="Glutathione synthetase ATP-binding domain-like"/>
    <property type="match status" value="1"/>
</dbReference>